<comment type="caution">
    <text evidence="2">The sequence shown here is derived from an EMBL/GenBank/DDBJ whole genome shotgun (WGS) entry which is preliminary data.</text>
</comment>
<gene>
    <name evidence="2" type="ORF">DFQ01_103326</name>
</gene>
<evidence type="ECO:0000313" key="2">
    <source>
        <dbReference type="EMBL" id="PWW06423.1"/>
    </source>
</evidence>
<feature type="compositionally biased region" description="Basic and acidic residues" evidence="1">
    <location>
        <begin position="81"/>
        <end position="99"/>
    </location>
</feature>
<evidence type="ECO:0000313" key="3">
    <source>
        <dbReference type="Proteomes" id="UP000246635"/>
    </source>
</evidence>
<dbReference type="OrthoDB" id="2476294at2"/>
<evidence type="ECO:0000256" key="1">
    <source>
        <dbReference type="SAM" id="MobiDB-lite"/>
    </source>
</evidence>
<dbReference type="Proteomes" id="UP000246635">
    <property type="component" value="Unassembled WGS sequence"/>
</dbReference>
<protein>
    <submittedName>
        <fullName evidence="2">Uncharacterized protein</fullName>
    </submittedName>
</protein>
<feature type="compositionally biased region" description="Polar residues" evidence="1">
    <location>
        <begin position="8"/>
        <end position="26"/>
    </location>
</feature>
<organism evidence="2 3">
    <name type="scientific">Paenibacillus cellulosilyticus</name>
    <dbReference type="NCBI Taxonomy" id="375489"/>
    <lineage>
        <taxon>Bacteria</taxon>
        <taxon>Bacillati</taxon>
        <taxon>Bacillota</taxon>
        <taxon>Bacilli</taxon>
        <taxon>Bacillales</taxon>
        <taxon>Paenibacillaceae</taxon>
        <taxon>Paenibacillus</taxon>
    </lineage>
</organism>
<sequence length="109" mass="12201">MSYRSIDFQVSMSNIPDKSITHSQSMHKPVTDQALAADSFTKQTDQARTRNAPLEKSDKASIRSGEERKQQGNSKQRGKRKSDGQDAGEHNPKPSDLHPYKGKQFDVSL</sequence>
<dbReference type="AlphaFoldDB" id="A0A2V2YXP9"/>
<feature type="region of interest" description="Disordered" evidence="1">
    <location>
        <begin position="1"/>
        <end position="109"/>
    </location>
</feature>
<feature type="compositionally biased region" description="Basic and acidic residues" evidence="1">
    <location>
        <begin position="45"/>
        <end position="70"/>
    </location>
</feature>
<accession>A0A2V2YXP9</accession>
<dbReference type="RefSeq" id="WP_110043101.1">
    <property type="nucleotide sequence ID" value="NZ_CP054612.1"/>
</dbReference>
<dbReference type="EMBL" id="QGTQ01000003">
    <property type="protein sequence ID" value="PWW06423.1"/>
    <property type="molecule type" value="Genomic_DNA"/>
</dbReference>
<proteinExistence type="predicted"/>
<keyword evidence="3" id="KW-1185">Reference proteome</keyword>
<name>A0A2V2YXP9_9BACL</name>
<reference evidence="2 3" key="1">
    <citation type="submission" date="2018-05" db="EMBL/GenBank/DDBJ databases">
        <title>Genomic Encyclopedia of Type Strains, Phase III (KMG-III): the genomes of soil and plant-associated and newly described type strains.</title>
        <authorList>
            <person name="Whitman W."/>
        </authorList>
    </citation>
    <scope>NUCLEOTIDE SEQUENCE [LARGE SCALE GENOMIC DNA]</scope>
    <source>
        <strain evidence="2 3">CECT 5696</strain>
    </source>
</reference>